<dbReference type="Pfam" id="PF08279">
    <property type="entry name" value="HTH_11"/>
    <property type="match status" value="1"/>
</dbReference>
<dbReference type="SUPFAM" id="SSF46785">
    <property type="entry name" value="Winged helix' DNA-binding domain"/>
    <property type="match status" value="1"/>
</dbReference>
<dbReference type="InterPro" id="IPR036634">
    <property type="entry name" value="PRD_sf"/>
</dbReference>
<feature type="domain" description="PTS EIIB type-2" evidence="6">
    <location>
        <begin position="419"/>
        <end position="508"/>
    </location>
</feature>
<keyword evidence="9" id="KW-1185">Reference proteome</keyword>
<dbReference type="InterPro" id="IPR013196">
    <property type="entry name" value="HTH_11"/>
</dbReference>
<dbReference type="PROSITE" id="PS51094">
    <property type="entry name" value="PTS_EIIA_TYPE_2"/>
    <property type="match status" value="1"/>
</dbReference>
<dbReference type="CDD" id="cd05568">
    <property type="entry name" value="PTS_IIB_bgl_like"/>
    <property type="match status" value="1"/>
</dbReference>
<dbReference type="InterPro" id="IPR036390">
    <property type="entry name" value="WH_DNA-bd_sf"/>
</dbReference>
<protein>
    <submittedName>
        <fullName evidence="8">Mannitol operon transcriptional antiterminator</fullName>
    </submittedName>
</protein>
<feature type="domain" description="PRD" evidence="7">
    <location>
        <begin position="311"/>
        <end position="416"/>
    </location>
</feature>
<evidence type="ECO:0000259" key="7">
    <source>
        <dbReference type="PROSITE" id="PS51372"/>
    </source>
</evidence>
<evidence type="ECO:0000256" key="3">
    <source>
        <dbReference type="ARBA" id="ARBA00023015"/>
    </source>
</evidence>
<evidence type="ECO:0000256" key="2">
    <source>
        <dbReference type="ARBA" id="ARBA00022737"/>
    </source>
</evidence>
<keyword evidence="2" id="KW-0677">Repeat</keyword>
<keyword evidence="1" id="KW-0808">Transferase</keyword>
<evidence type="ECO:0000259" key="6">
    <source>
        <dbReference type="PROSITE" id="PS51099"/>
    </source>
</evidence>
<dbReference type="STRING" id="1503961.SAMN05421736_10685"/>
<dbReference type="InterPro" id="IPR016152">
    <property type="entry name" value="PTrfase/Anion_transptr"/>
</dbReference>
<dbReference type="Gene3D" id="1.10.1790.10">
    <property type="entry name" value="PRD domain"/>
    <property type="match status" value="2"/>
</dbReference>
<dbReference type="PROSITE" id="PS51372">
    <property type="entry name" value="PRD_2"/>
    <property type="match status" value="2"/>
</dbReference>
<evidence type="ECO:0000259" key="5">
    <source>
        <dbReference type="PROSITE" id="PS51094"/>
    </source>
</evidence>
<feature type="domain" description="PRD" evidence="7">
    <location>
        <begin position="201"/>
        <end position="306"/>
    </location>
</feature>
<keyword evidence="3" id="KW-0805">Transcription regulation</keyword>
<dbReference type="EMBL" id="FNPI01000006">
    <property type="protein sequence ID" value="SDZ10239.1"/>
    <property type="molecule type" value="Genomic_DNA"/>
</dbReference>
<dbReference type="PROSITE" id="PS51099">
    <property type="entry name" value="PTS_EIIB_TYPE_2"/>
    <property type="match status" value="1"/>
</dbReference>
<keyword evidence="4" id="KW-0804">Transcription</keyword>
<dbReference type="InterPro" id="IPR050661">
    <property type="entry name" value="BglG_antiterminators"/>
</dbReference>
<dbReference type="InterPro" id="IPR002178">
    <property type="entry name" value="PTS_EIIA_type-2_dom"/>
</dbReference>
<sequence length="707" mass="80136">MYVSARERQILEYLIKNAEGVTIQEIASSLGVSERTIHRDLSTIDSLLSPYHVLILKKTGLGIMLKGERQDIEALREALQQAKHQDFTPNERVILIISKLLESFEPIKLQAFAVDLNVTAATISSDLERVAEWLSRYRLKLVRRRGYGIDIEGSEADKRRAISSILTENFSESELLKYIRLNFSHPKQELGKAISDHLLGFIEINKLRKVEKAVDQINKELPHPIADSAYLGLVVHLALALERILKGEKITINPQMWRQLQEEKEYTFARKLARQLEKSFHVSIPDAEIGYITMHLRGAKLRHDSQVQIEDKNFEIAMTAKKLIASVSEKLGINLKSDDSLYQGLIAHLEPALYRLKQNMAIHNPLLKKVKENYSDLFEVIQASIAQVLPGVVVPEAEIGFLVLHFGSSMEREGKARSFKAFVLCSSGIGSSKMLSSRLQKEFPNITDVKNISLLELDEAEQDGTELIISTIPLNKNHIDYVQVTPFLTEEDVQKVTSYIRHHLRRTLTNLQTQEKMPAAKTLPLRKKNETISFLNSLDNHVQTAAFLLENYQLYQYTGASGIWAAVASILEDLAEKQLITDAKEVLRRLKERESLSGIGIPNTAMALFHTRSAAIVKPVFMMGEIPEPVEMRAMDNKTTKVKSILLLLAPDQAAEETLNVLSYISSLIIESDESMRLFQTNEEAVISDYLSQKLFQYIRNQLEKRS</sequence>
<dbReference type="Pfam" id="PF00874">
    <property type="entry name" value="PRD"/>
    <property type="match status" value="2"/>
</dbReference>
<dbReference type="PANTHER" id="PTHR30185">
    <property type="entry name" value="CRYPTIC BETA-GLUCOSIDE BGL OPERON ANTITERMINATOR"/>
    <property type="match status" value="1"/>
</dbReference>
<dbReference type="GO" id="GO:0009401">
    <property type="term" value="P:phosphoenolpyruvate-dependent sugar phosphotransferase system"/>
    <property type="evidence" value="ECO:0007669"/>
    <property type="project" value="InterPro"/>
</dbReference>
<dbReference type="Gene3D" id="3.40.930.10">
    <property type="entry name" value="Mannitol-specific EII, Chain A"/>
    <property type="match status" value="1"/>
</dbReference>
<accession>A0A1H3QC04</accession>
<gene>
    <name evidence="8" type="ORF">SAMN05421736_10685</name>
</gene>
<dbReference type="PANTHER" id="PTHR30185:SF18">
    <property type="entry name" value="TRANSCRIPTIONAL REGULATOR MTLR"/>
    <property type="match status" value="1"/>
</dbReference>
<dbReference type="SUPFAM" id="SSF52794">
    <property type="entry name" value="PTS system IIB component-like"/>
    <property type="match status" value="1"/>
</dbReference>
<dbReference type="InterPro" id="IPR036388">
    <property type="entry name" value="WH-like_DNA-bd_sf"/>
</dbReference>
<evidence type="ECO:0000313" key="8">
    <source>
        <dbReference type="EMBL" id="SDZ10239.1"/>
    </source>
</evidence>
<dbReference type="Pfam" id="PF00359">
    <property type="entry name" value="PTS_EIIA_2"/>
    <property type="match status" value="1"/>
</dbReference>
<dbReference type="AlphaFoldDB" id="A0A1H3QC04"/>
<feature type="domain" description="PTS EIIA type-2" evidence="5">
    <location>
        <begin position="547"/>
        <end position="694"/>
    </location>
</feature>
<dbReference type="GO" id="GO:0008982">
    <property type="term" value="F:protein-N(PI)-phosphohistidine-sugar phosphotransferase activity"/>
    <property type="evidence" value="ECO:0007669"/>
    <property type="project" value="InterPro"/>
</dbReference>
<dbReference type="Proteomes" id="UP000198935">
    <property type="component" value="Unassembled WGS sequence"/>
</dbReference>
<evidence type="ECO:0000256" key="4">
    <source>
        <dbReference type="ARBA" id="ARBA00023163"/>
    </source>
</evidence>
<dbReference type="InterPro" id="IPR013011">
    <property type="entry name" value="PTS_EIIB_2"/>
</dbReference>
<reference evidence="9" key="1">
    <citation type="submission" date="2016-10" db="EMBL/GenBank/DDBJ databases">
        <authorList>
            <person name="Varghese N."/>
            <person name="Submissions S."/>
        </authorList>
    </citation>
    <scope>NUCLEOTIDE SEQUENCE [LARGE SCALE GENOMIC DNA]</scope>
    <source>
        <strain evidence="9">SP</strain>
    </source>
</reference>
<evidence type="ECO:0000256" key="1">
    <source>
        <dbReference type="ARBA" id="ARBA00022679"/>
    </source>
</evidence>
<dbReference type="Gene3D" id="3.40.50.2300">
    <property type="match status" value="1"/>
</dbReference>
<dbReference type="GO" id="GO:0006355">
    <property type="term" value="P:regulation of DNA-templated transcription"/>
    <property type="evidence" value="ECO:0007669"/>
    <property type="project" value="InterPro"/>
</dbReference>
<organism evidence="8 9">
    <name type="scientific">Evansella caseinilytica</name>
    <dbReference type="NCBI Taxonomy" id="1503961"/>
    <lineage>
        <taxon>Bacteria</taxon>
        <taxon>Bacillati</taxon>
        <taxon>Bacillota</taxon>
        <taxon>Bacilli</taxon>
        <taxon>Bacillales</taxon>
        <taxon>Bacillaceae</taxon>
        <taxon>Evansella</taxon>
    </lineage>
</organism>
<dbReference type="Gene3D" id="1.10.10.10">
    <property type="entry name" value="Winged helix-like DNA-binding domain superfamily/Winged helix DNA-binding domain"/>
    <property type="match status" value="2"/>
</dbReference>
<evidence type="ECO:0000313" key="9">
    <source>
        <dbReference type="Proteomes" id="UP000198935"/>
    </source>
</evidence>
<proteinExistence type="predicted"/>
<dbReference type="SUPFAM" id="SSF55804">
    <property type="entry name" value="Phoshotransferase/anion transport protein"/>
    <property type="match status" value="1"/>
</dbReference>
<dbReference type="SUPFAM" id="SSF63520">
    <property type="entry name" value="PTS-regulatory domain, PRD"/>
    <property type="match status" value="2"/>
</dbReference>
<dbReference type="InterPro" id="IPR011608">
    <property type="entry name" value="PRD"/>
</dbReference>
<dbReference type="OrthoDB" id="9776005at2"/>
<name>A0A1H3QC04_9BACI</name>
<dbReference type="InterPro" id="IPR036095">
    <property type="entry name" value="PTS_EIIB-like_sf"/>
</dbReference>